<dbReference type="AlphaFoldDB" id="A0A7G1G8Q8"/>
<organism evidence="1 2">
    <name type="scientific">Tepiditoga spiralis</name>
    <dbReference type="NCBI Taxonomy" id="2108365"/>
    <lineage>
        <taxon>Bacteria</taxon>
        <taxon>Thermotogati</taxon>
        <taxon>Thermotogota</taxon>
        <taxon>Thermotogae</taxon>
        <taxon>Petrotogales</taxon>
        <taxon>Petrotogaceae</taxon>
        <taxon>Tepiditoga</taxon>
    </lineage>
</organism>
<dbReference type="Proteomes" id="UP000516361">
    <property type="component" value="Chromosome"/>
</dbReference>
<evidence type="ECO:0008006" key="3">
    <source>
        <dbReference type="Google" id="ProtNLM"/>
    </source>
</evidence>
<dbReference type="InParanoid" id="A0A7G1G8Q8"/>
<keyword evidence="2" id="KW-1185">Reference proteome</keyword>
<gene>
    <name evidence="1" type="ORF">OSSY52_19570</name>
</gene>
<dbReference type="RefSeq" id="WP_190614606.1">
    <property type="nucleotide sequence ID" value="NZ_AP018712.1"/>
</dbReference>
<accession>A0A7G1G8Q8</accession>
<proteinExistence type="predicted"/>
<dbReference type="KEGG" id="ocy:OSSY52_19570"/>
<reference evidence="1 2" key="1">
    <citation type="submission" date="2018-06" db="EMBL/GenBank/DDBJ databases">
        <title>Genome sequencing of Oceanotoga sp. sy52.</title>
        <authorList>
            <person name="Mori K."/>
        </authorList>
    </citation>
    <scope>NUCLEOTIDE SEQUENCE [LARGE SCALE GENOMIC DNA]</scope>
    <source>
        <strain evidence="2">sy52</strain>
    </source>
</reference>
<sequence>MKKFIFFIIILLFLSLNFSYTIKAGIEISGHIFPYIGISYKLNNFEVEGDFATIAAPYENGIIVLYEPILKLKYYTDFAINLEGNFRIINVSIENRRLFLTGGGLGCNLFDGKFNLSILTELILPFSASKEFKPVPFLSLDYTF</sequence>
<protein>
    <recommendedName>
        <fullName evidence="3">Outer membrane protein beta-barrel domain-containing protein</fullName>
    </recommendedName>
</protein>
<evidence type="ECO:0000313" key="2">
    <source>
        <dbReference type="Proteomes" id="UP000516361"/>
    </source>
</evidence>
<evidence type="ECO:0000313" key="1">
    <source>
        <dbReference type="EMBL" id="BBE31816.1"/>
    </source>
</evidence>
<name>A0A7G1G8Q8_9BACT</name>
<dbReference type="EMBL" id="AP018712">
    <property type="protein sequence ID" value="BBE31816.1"/>
    <property type="molecule type" value="Genomic_DNA"/>
</dbReference>